<keyword evidence="5 8" id="KW-0812">Transmembrane</keyword>
<feature type="transmembrane region" description="Helical" evidence="8">
    <location>
        <begin position="141"/>
        <end position="165"/>
    </location>
</feature>
<keyword evidence="6 8" id="KW-1133">Transmembrane helix</keyword>
<evidence type="ECO:0000313" key="11">
    <source>
        <dbReference type="Proteomes" id="UP001174932"/>
    </source>
</evidence>
<comment type="similarity">
    <text evidence="2 8">Belongs to the major facilitator superfamily. Bcr/CmlA family.</text>
</comment>
<keyword evidence="11" id="KW-1185">Reference proteome</keyword>
<dbReference type="RefSeq" id="WP_304375749.1">
    <property type="nucleotide sequence ID" value="NZ_JAUOZU010000006.1"/>
</dbReference>
<comment type="subcellular location">
    <subcellularLocation>
        <location evidence="8">Cell inner membrane</location>
        <topology evidence="8">Multi-pass membrane protein</topology>
    </subcellularLocation>
    <subcellularLocation>
        <location evidence="1">Cell membrane</location>
        <topology evidence="1">Multi-pass membrane protein</topology>
    </subcellularLocation>
</comment>
<feature type="transmembrane region" description="Helical" evidence="8">
    <location>
        <begin position="341"/>
        <end position="370"/>
    </location>
</feature>
<sequence length="409" mass="43800">MNSPSSTASRVSRPELIALIAALMALNALAIDVMLPALPKMGEALKVAHVNDNQLVLTTYLIGFGVAQLFFGPISDRFGRRRPLIVGIVIYIAAAALAAVAPTFESLLVLRFIQGLGAAATRVIAQSAVRDRFEGRGMAEVMSLVFMVFMVIPIIAPSIGQLLLFSGHWQMIFLFMAGLALIIGLWAWFRLDESLAVADRRALRIGTIAEGFWMVLSNRSAFFYGLSGMFVMGGLMGFINTSPQIYLNIYGLGSWFPLAFAFVAATMSLSSFLNSRIVRAIGMRRVAHSALVAFILLSGLFLVLALNGALPFWLFMAVFTTIMFTFGHLGSNSQALSMEPLGAVAGTASSVFGFLQTVGGAAIGATIGYIYDGTLVPVAAGFFALSLIGLACMLIAERGKLFGVSSQYR</sequence>
<dbReference type="InterPro" id="IPR036259">
    <property type="entry name" value="MFS_trans_sf"/>
</dbReference>
<evidence type="ECO:0000256" key="8">
    <source>
        <dbReference type="RuleBase" id="RU365088"/>
    </source>
</evidence>
<dbReference type="EMBL" id="JAUOZU010000006">
    <property type="protein sequence ID" value="MDO6963840.1"/>
    <property type="molecule type" value="Genomic_DNA"/>
</dbReference>
<evidence type="ECO:0000256" key="4">
    <source>
        <dbReference type="ARBA" id="ARBA00022475"/>
    </source>
</evidence>
<organism evidence="10 11">
    <name type="scientific">Rhizobium alvei</name>
    <dbReference type="NCBI Taxonomy" id="1132659"/>
    <lineage>
        <taxon>Bacteria</taxon>
        <taxon>Pseudomonadati</taxon>
        <taxon>Pseudomonadota</taxon>
        <taxon>Alphaproteobacteria</taxon>
        <taxon>Hyphomicrobiales</taxon>
        <taxon>Rhizobiaceae</taxon>
        <taxon>Rhizobium/Agrobacterium group</taxon>
        <taxon>Rhizobium</taxon>
    </lineage>
</organism>
<dbReference type="SUPFAM" id="SSF103473">
    <property type="entry name" value="MFS general substrate transporter"/>
    <property type="match status" value="1"/>
</dbReference>
<feature type="transmembrane region" description="Helical" evidence="8">
    <location>
        <begin position="171"/>
        <end position="191"/>
    </location>
</feature>
<comment type="caution">
    <text evidence="8">Lacks conserved residue(s) required for the propagation of feature annotation.</text>
</comment>
<evidence type="ECO:0000259" key="9">
    <source>
        <dbReference type="PROSITE" id="PS50850"/>
    </source>
</evidence>
<evidence type="ECO:0000256" key="3">
    <source>
        <dbReference type="ARBA" id="ARBA00022448"/>
    </source>
</evidence>
<evidence type="ECO:0000256" key="2">
    <source>
        <dbReference type="ARBA" id="ARBA00006236"/>
    </source>
</evidence>
<evidence type="ECO:0000313" key="10">
    <source>
        <dbReference type="EMBL" id="MDO6963840.1"/>
    </source>
</evidence>
<dbReference type="InterPro" id="IPR020846">
    <property type="entry name" value="MFS_dom"/>
</dbReference>
<name>A0ABT8YJH7_9HYPH</name>
<dbReference type="InterPro" id="IPR004812">
    <property type="entry name" value="Efflux_drug-R_Bcr/CmlA"/>
</dbReference>
<proteinExistence type="inferred from homology"/>
<keyword evidence="3 8" id="KW-0813">Transport</keyword>
<evidence type="ECO:0000256" key="6">
    <source>
        <dbReference type="ARBA" id="ARBA00022989"/>
    </source>
</evidence>
<feature type="transmembrane region" description="Helical" evidence="8">
    <location>
        <begin position="84"/>
        <end position="102"/>
    </location>
</feature>
<keyword evidence="8" id="KW-0997">Cell inner membrane</keyword>
<dbReference type="Gene3D" id="1.20.1720.10">
    <property type="entry name" value="Multidrug resistance protein D"/>
    <property type="match status" value="1"/>
</dbReference>
<feature type="transmembrane region" description="Helical" evidence="8">
    <location>
        <begin position="376"/>
        <end position="396"/>
    </location>
</feature>
<feature type="transmembrane region" description="Helical" evidence="8">
    <location>
        <begin position="221"/>
        <end position="239"/>
    </location>
</feature>
<reference evidence="10" key="2">
    <citation type="submission" date="2023-07" db="EMBL/GenBank/DDBJ databases">
        <authorList>
            <person name="Shen H."/>
        </authorList>
    </citation>
    <scope>NUCLEOTIDE SEQUENCE</scope>
    <source>
        <strain evidence="10">TNR-22</strain>
    </source>
</reference>
<evidence type="ECO:0000256" key="5">
    <source>
        <dbReference type="ARBA" id="ARBA00022692"/>
    </source>
</evidence>
<dbReference type="NCBIfam" id="TIGR00710">
    <property type="entry name" value="efflux_Bcr_CflA"/>
    <property type="match status" value="1"/>
</dbReference>
<evidence type="ECO:0000256" key="1">
    <source>
        <dbReference type="ARBA" id="ARBA00004651"/>
    </source>
</evidence>
<reference evidence="10" key="1">
    <citation type="journal article" date="2015" name="Int. J. Syst. Evol. Microbiol.">
        <title>Rhizobium alvei sp. nov., isolated from a freshwater river.</title>
        <authorList>
            <person name="Sheu S.Y."/>
            <person name="Huang H.W."/>
            <person name="Young C.C."/>
            <person name="Chen W.M."/>
        </authorList>
    </citation>
    <scope>NUCLEOTIDE SEQUENCE</scope>
    <source>
        <strain evidence="10">TNR-22</strain>
    </source>
</reference>
<feature type="transmembrane region" description="Helical" evidence="8">
    <location>
        <begin position="54"/>
        <end position="72"/>
    </location>
</feature>
<keyword evidence="7 8" id="KW-0472">Membrane</keyword>
<feature type="domain" description="Major facilitator superfamily (MFS) profile" evidence="9">
    <location>
        <begin position="16"/>
        <end position="398"/>
    </location>
</feature>
<protein>
    <recommendedName>
        <fullName evidence="8">Bcr/CflA family efflux transporter</fullName>
    </recommendedName>
</protein>
<dbReference type="PANTHER" id="PTHR23502">
    <property type="entry name" value="MAJOR FACILITATOR SUPERFAMILY"/>
    <property type="match status" value="1"/>
</dbReference>
<feature type="transmembrane region" description="Helical" evidence="8">
    <location>
        <begin position="108"/>
        <end position="129"/>
    </location>
</feature>
<dbReference type="PRINTS" id="PR01036">
    <property type="entry name" value="TCRTETB"/>
</dbReference>
<dbReference type="Pfam" id="PF07690">
    <property type="entry name" value="MFS_1"/>
    <property type="match status" value="1"/>
</dbReference>
<evidence type="ECO:0000256" key="7">
    <source>
        <dbReference type="ARBA" id="ARBA00023136"/>
    </source>
</evidence>
<dbReference type="InterPro" id="IPR011701">
    <property type="entry name" value="MFS"/>
</dbReference>
<feature type="transmembrane region" description="Helical" evidence="8">
    <location>
        <begin position="312"/>
        <end position="329"/>
    </location>
</feature>
<comment type="caution">
    <text evidence="10">The sequence shown here is derived from an EMBL/GenBank/DDBJ whole genome shotgun (WGS) entry which is preliminary data.</text>
</comment>
<gene>
    <name evidence="10" type="ORF">Q4481_07710</name>
</gene>
<dbReference type="CDD" id="cd17320">
    <property type="entry name" value="MFS_MdfA_MDR_like"/>
    <property type="match status" value="1"/>
</dbReference>
<dbReference type="PANTHER" id="PTHR23502:SF132">
    <property type="entry name" value="POLYAMINE TRANSPORTER 2-RELATED"/>
    <property type="match status" value="1"/>
</dbReference>
<feature type="transmembrane region" description="Helical" evidence="8">
    <location>
        <begin position="286"/>
        <end position="306"/>
    </location>
</feature>
<dbReference type="PROSITE" id="PS50850">
    <property type="entry name" value="MFS"/>
    <property type="match status" value="1"/>
</dbReference>
<dbReference type="Proteomes" id="UP001174932">
    <property type="component" value="Unassembled WGS sequence"/>
</dbReference>
<accession>A0ABT8YJH7</accession>
<keyword evidence="4" id="KW-1003">Cell membrane</keyword>
<feature type="transmembrane region" description="Helical" evidence="8">
    <location>
        <begin position="245"/>
        <end position="265"/>
    </location>
</feature>